<gene>
    <name evidence="2" type="ORF">GCM10009799_52240</name>
</gene>
<feature type="region of interest" description="Disordered" evidence="1">
    <location>
        <begin position="94"/>
        <end position="113"/>
    </location>
</feature>
<dbReference type="RefSeq" id="WP_344165829.1">
    <property type="nucleotide sequence ID" value="NZ_BAAAPC010000043.1"/>
</dbReference>
<accession>A0ABN2TSH3</accession>
<sequence length="113" mass="12120">MVLFTVEVANANASDAQPMSGLTVKCRVGEDAEQAGSRPSQLIPEQAPWPGLDEAVPPSTTARATYACPMLPQENYLQVEVNFSNVHNRREAMTFSGSVSRDGASTELATPRP</sequence>
<organism evidence="2 3">
    <name type="scientific">Nocardiopsis rhodophaea</name>
    <dbReference type="NCBI Taxonomy" id="280238"/>
    <lineage>
        <taxon>Bacteria</taxon>
        <taxon>Bacillati</taxon>
        <taxon>Actinomycetota</taxon>
        <taxon>Actinomycetes</taxon>
        <taxon>Streptosporangiales</taxon>
        <taxon>Nocardiopsidaceae</taxon>
        <taxon>Nocardiopsis</taxon>
    </lineage>
</organism>
<protein>
    <submittedName>
        <fullName evidence="2">Uncharacterized protein</fullName>
    </submittedName>
</protein>
<keyword evidence="3" id="KW-1185">Reference proteome</keyword>
<evidence type="ECO:0000313" key="3">
    <source>
        <dbReference type="Proteomes" id="UP001501585"/>
    </source>
</evidence>
<proteinExistence type="predicted"/>
<dbReference type="EMBL" id="BAAAPC010000043">
    <property type="protein sequence ID" value="GAA2017953.1"/>
    <property type="molecule type" value="Genomic_DNA"/>
</dbReference>
<name>A0ABN2TSH3_9ACTN</name>
<evidence type="ECO:0000256" key="1">
    <source>
        <dbReference type="SAM" id="MobiDB-lite"/>
    </source>
</evidence>
<evidence type="ECO:0000313" key="2">
    <source>
        <dbReference type="EMBL" id="GAA2017953.1"/>
    </source>
</evidence>
<feature type="region of interest" description="Disordered" evidence="1">
    <location>
        <begin position="30"/>
        <end position="58"/>
    </location>
</feature>
<comment type="caution">
    <text evidence="2">The sequence shown here is derived from an EMBL/GenBank/DDBJ whole genome shotgun (WGS) entry which is preliminary data.</text>
</comment>
<dbReference type="Proteomes" id="UP001501585">
    <property type="component" value="Unassembled WGS sequence"/>
</dbReference>
<reference evidence="2 3" key="1">
    <citation type="journal article" date="2019" name="Int. J. Syst. Evol. Microbiol.">
        <title>The Global Catalogue of Microorganisms (GCM) 10K type strain sequencing project: providing services to taxonomists for standard genome sequencing and annotation.</title>
        <authorList>
            <consortium name="The Broad Institute Genomics Platform"/>
            <consortium name="The Broad Institute Genome Sequencing Center for Infectious Disease"/>
            <person name="Wu L."/>
            <person name="Ma J."/>
        </authorList>
    </citation>
    <scope>NUCLEOTIDE SEQUENCE [LARGE SCALE GENOMIC DNA]</scope>
    <source>
        <strain evidence="2 3">JCM 15313</strain>
    </source>
</reference>